<dbReference type="EMBL" id="JBHRTA010000008">
    <property type="protein sequence ID" value="MFC3196385.1"/>
    <property type="molecule type" value="Genomic_DNA"/>
</dbReference>
<dbReference type="Proteomes" id="UP001595526">
    <property type="component" value="Unassembled WGS sequence"/>
</dbReference>
<keyword evidence="7" id="KW-1185">Reference proteome</keyword>
<sequence length="524" mass="59647">MDESFDVIVIGSGLGGLVCATILAKEGLNVLVLEKNNQYGGNLQTFVRDRCIFDTGVHYIGGLAKGQNLYQYFHYLGIAEKLRLKRMDLDGFDMVTFDGDPVEYPYAQGGPNFIEQLSRYFPEERSSIKRFYHQMKETCQSFPLYRVNAEEPYRWNEEMLSLKVRDVIAQCTSNTKLQAVLAGTNLLYAGIAEKTPFYVHALSINSYIESAWRCINGGGQLAKLLIRELRKHGGKALKYKQVSKFHIKDGLLRSVSTSDGNTYRAATFISNIDPKKTLDLIGDYPIRRSYANHIRRAEPTVSSFSLYIVLKPKQLPYLNKNYYHFKDEASVWGNIHYRPDDWPAGYMVSMNAKSDNDRWAEGLTVFTYMHYDEVKQWEHTQNTVASSDYRGDDYERFKQEKTEVMLDKLEKKFPGLRDQILATYASTPLTYRDYIGSETGGMYGFAKDANQPIRNSLPPRTKIKNLLLTGQSINMHGILGVTISAVLTCSELLGKEHLLRKINDANQAEPPTVDACNHVQPQET</sequence>
<evidence type="ECO:0000256" key="2">
    <source>
        <dbReference type="ARBA" id="ARBA00022729"/>
    </source>
</evidence>
<keyword evidence="2" id="KW-0732">Signal</keyword>
<comment type="caution">
    <text evidence="6">The sequence shown here is derived from an EMBL/GenBank/DDBJ whole genome shotgun (WGS) entry which is preliminary data.</text>
</comment>
<dbReference type="PANTHER" id="PTHR46091:SF3">
    <property type="entry name" value="AMINE OXIDASE DOMAIN-CONTAINING PROTEIN"/>
    <property type="match status" value="1"/>
</dbReference>
<evidence type="ECO:0000256" key="5">
    <source>
        <dbReference type="ARBA" id="ARBA00023027"/>
    </source>
</evidence>
<dbReference type="PANTHER" id="PTHR46091">
    <property type="entry name" value="BLR7054 PROTEIN"/>
    <property type="match status" value="1"/>
</dbReference>
<dbReference type="RefSeq" id="WP_379019044.1">
    <property type="nucleotide sequence ID" value="NZ_JBHRTA010000008.1"/>
</dbReference>
<dbReference type="InterPro" id="IPR036188">
    <property type="entry name" value="FAD/NAD-bd_sf"/>
</dbReference>
<dbReference type="InterPro" id="IPR018203">
    <property type="entry name" value="GDP_dissociation_inhibitor"/>
</dbReference>
<dbReference type="Pfam" id="PF13450">
    <property type="entry name" value="NAD_binding_8"/>
    <property type="match status" value="1"/>
</dbReference>
<evidence type="ECO:0000256" key="1">
    <source>
        <dbReference type="ARBA" id="ARBA00022630"/>
    </source>
</evidence>
<dbReference type="InterPro" id="IPR052206">
    <property type="entry name" value="Retinol_saturase"/>
</dbReference>
<protein>
    <submittedName>
        <fullName evidence="6">Phytoene desaturase family protein</fullName>
    </submittedName>
</protein>
<keyword evidence="3" id="KW-0274">FAD</keyword>
<dbReference type="PRINTS" id="PR00891">
    <property type="entry name" value="RABGDIREP"/>
</dbReference>
<organism evidence="6 7">
    <name type="scientific">Parapedobacter deserti</name>
    <dbReference type="NCBI Taxonomy" id="1912957"/>
    <lineage>
        <taxon>Bacteria</taxon>
        <taxon>Pseudomonadati</taxon>
        <taxon>Bacteroidota</taxon>
        <taxon>Sphingobacteriia</taxon>
        <taxon>Sphingobacteriales</taxon>
        <taxon>Sphingobacteriaceae</taxon>
        <taxon>Parapedobacter</taxon>
    </lineage>
</organism>
<gene>
    <name evidence="6" type="ORF">ACFOET_02040</name>
</gene>
<evidence type="ECO:0000313" key="6">
    <source>
        <dbReference type="EMBL" id="MFC3196385.1"/>
    </source>
</evidence>
<keyword evidence="4" id="KW-0521">NADP</keyword>
<dbReference type="Gene3D" id="3.50.50.60">
    <property type="entry name" value="FAD/NAD(P)-binding domain"/>
    <property type="match status" value="2"/>
</dbReference>
<keyword evidence="1" id="KW-0285">Flavoprotein</keyword>
<proteinExistence type="predicted"/>
<keyword evidence="5" id="KW-0520">NAD</keyword>
<dbReference type="SUPFAM" id="SSF51905">
    <property type="entry name" value="FAD/NAD(P)-binding domain"/>
    <property type="match status" value="1"/>
</dbReference>
<accession>A0ABV7JE38</accession>
<reference evidence="7" key="1">
    <citation type="journal article" date="2019" name="Int. J. Syst. Evol. Microbiol.">
        <title>The Global Catalogue of Microorganisms (GCM) 10K type strain sequencing project: providing services to taxonomists for standard genome sequencing and annotation.</title>
        <authorList>
            <consortium name="The Broad Institute Genomics Platform"/>
            <consortium name="The Broad Institute Genome Sequencing Center for Infectious Disease"/>
            <person name="Wu L."/>
            <person name="Ma J."/>
        </authorList>
    </citation>
    <scope>NUCLEOTIDE SEQUENCE [LARGE SCALE GENOMIC DNA]</scope>
    <source>
        <strain evidence="7">KCTC 52416</strain>
    </source>
</reference>
<evidence type="ECO:0000256" key="4">
    <source>
        <dbReference type="ARBA" id="ARBA00022857"/>
    </source>
</evidence>
<evidence type="ECO:0000256" key="3">
    <source>
        <dbReference type="ARBA" id="ARBA00022827"/>
    </source>
</evidence>
<name>A0ABV7JE38_9SPHI</name>
<evidence type="ECO:0000313" key="7">
    <source>
        <dbReference type="Proteomes" id="UP001595526"/>
    </source>
</evidence>